<dbReference type="InterPro" id="IPR041033">
    <property type="entry name" value="SpaA_PFL_dom_1"/>
</dbReference>
<feature type="region of interest" description="Disordered" evidence="6">
    <location>
        <begin position="2086"/>
        <end position="2115"/>
    </location>
</feature>
<dbReference type="RefSeq" id="WP_117650289.1">
    <property type="nucleotide sequence ID" value="NZ_QSQQ01000015.1"/>
</dbReference>
<evidence type="ECO:0000256" key="2">
    <source>
        <dbReference type="ARBA" id="ARBA00022512"/>
    </source>
</evidence>
<comment type="caution">
    <text evidence="10">The sequence shown here is derived from an EMBL/GenBank/DDBJ whole genome shotgun (WGS) entry which is preliminary data.</text>
</comment>
<dbReference type="PROSITE" id="PS50847">
    <property type="entry name" value="GRAM_POS_ANCHORING"/>
    <property type="match status" value="1"/>
</dbReference>
<evidence type="ECO:0000256" key="1">
    <source>
        <dbReference type="ARBA" id="ARBA00007257"/>
    </source>
</evidence>
<evidence type="ECO:0000256" key="4">
    <source>
        <dbReference type="ARBA" id="ARBA00022729"/>
    </source>
</evidence>
<evidence type="ECO:0000256" key="5">
    <source>
        <dbReference type="ARBA" id="ARBA00023088"/>
    </source>
</evidence>
<keyword evidence="7" id="KW-1133">Transmembrane helix</keyword>
<feature type="compositionally biased region" description="Acidic residues" evidence="6">
    <location>
        <begin position="162"/>
        <end position="178"/>
    </location>
</feature>
<feature type="transmembrane region" description="Helical" evidence="7">
    <location>
        <begin position="2121"/>
        <end position="2141"/>
    </location>
</feature>
<name>A0A3E4M9X4_9FIRM</name>
<dbReference type="Pfam" id="PF00746">
    <property type="entry name" value="Gram_pos_anchor"/>
    <property type="match status" value="1"/>
</dbReference>
<dbReference type="InterPro" id="IPR019931">
    <property type="entry name" value="LPXTG_anchor"/>
</dbReference>
<dbReference type="InterPro" id="IPR013783">
    <property type="entry name" value="Ig-like_fold"/>
</dbReference>
<keyword evidence="5" id="KW-0572">Peptidoglycan-anchor</keyword>
<dbReference type="Gene3D" id="2.60.40.10">
    <property type="entry name" value="Immunoglobulins"/>
    <property type="match status" value="14"/>
</dbReference>
<evidence type="ECO:0000259" key="9">
    <source>
        <dbReference type="PROSITE" id="PS50847"/>
    </source>
</evidence>
<gene>
    <name evidence="10" type="ORF">DXD10_11485</name>
</gene>
<proteinExistence type="inferred from homology"/>
<dbReference type="EMBL" id="QSQQ01000015">
    <property type="protein sequence ID" value="RGK46444.1"/>
    <property type="molecule type" value="Genomic_DNA"/>
</dbReference>
<feature type="signal peptide" evidence="8">
    <location>
        <begin position="1"/>
        <end position="32"/>
    </location>
</feature>
<dbReference type="Proteomes" id="UP000261208">
    <property type="component" value="Unassembled WGS sequence"/>
</dbReference>
<evidence type="ECO:0000256" key="7">
    <source>
        <dbReference type="SAM" id="Phobius"/>
    </source>
</evidence>
<dbReference type="SUPFAM" id="SSF49478">
    <property type="entry name" value="Cna protein B-type domain"/>
    <property type="match status" value="2"/>
</dbReference>
<evidence type="ECO:0000313" key="11">
    <source>
        <dbReference type="Proteomes" id="UP000261208"/>
    </source>
</evidence>
<accession>A0A3E4M9X4</accession>
<dbReference type="PANTHER" id="PTHR36108:SF13">
    <property type="entry name" value="COLOSSIN-B-RELATED"/>
    <property type="match status" value="1"/>
</dbReference>
<evidence type="ECO:0000256" key="3">
    <source>
        <dbReference type="ARBA" id="ARBA00022525"/>
    </source>
</evidence>
<comment type="similarity">
    <text evidence="1">Belongs to the serine-aspartate repeat-containing protein (SDr) family.</text>
</comment>
<feature type="domain" description="Gram-positive cocci surface proteins LPxTG" evidence="9">
    <location>
        <begin position="2112"/>
        <end position="2147"/>
    </location>
</feature>
<keyword evidence="3" id="KW-0964">Secreted</keyword>
<sequence length="2147" mass="236939">MRKTGNLRRIVSGLLAGMTILSTVLSPITAYAAEVKPDDKPPLYEEVKDLLDEDEVVTAKDYEVDLGSVFDVESDYTGLDIKDDNKVKVTFEEAKNEKQEDFTTDHADTYKAVYYVEPVNPEHPKYQISRKLIVRENAVATQAETNEENAVSDSENTGTDQQTEDAEDAESDSETEQATETLEEAQTVEAEESVESESKQKSLYEMSYEEILEAGAALVEKAMQSGEDETSFTGEDLELYEVYQNALMAGSSDGVATFADAGSLVVKNAKNETGMWDIPLLAYISSTTTGGPVHNYVKYIANDSANGWRLAYCLQVSKHFIDSTQYIGAEWKQNGMYAEISYAIANGCKKYGQKNNAAYSTGNWIKDYYVTQTVIYCILSDYGYDGHPLSSLSAVSGYQDVYNCVQAMYKDVKKNGNKAGDGYGDNPAYTITAPSSTAMKLNGDGTYYQTGWYSVKSSGELVSRSLSLSGAPEGTEIVYKDNSNTSDFYLRIPVAKAYAIGDKTVSFKVKATAKFSRPMVYTYQSKIADAQNVTFLEKKTTNSPKTSEAEASLKLDKAKVSVVKVDSKKGDAKLAGAVFGLYKDQACTQLITEMPATDKNGASTVEIVKTQETIYLKEITAPYGYRINTTAYNVKLVANQTTTATVPDEEQLAELTVYKEGQVLTGADVNENGTTFHYENRRQKNAVYNVYAGADIVTAYGTKVYSKGDLVKENLTTGENGSVTLKNLHLGTYVVKEAKAPANFYNGGEEKTVTLTYAGQNKEVVFAYVTFNNDRQKAEVTVVKQDKDTKKPLKGGIFALYAADDIANADGTVVVKKGTLIQKVTTGADGTAKFTADLPIGHSYSVKEDQAPAGYVRNTADIYSFKFTYTNDKEAKVSFAHTFSNDRVTAKINLYKVDKETGKAVPQGDAVLNGAVYGLYAREDIGHPDGATGVIYKAGEQVASLTTDEKGQASVDSLYLGKYYVKEITPPTGYLADTEEHDLECNYEGDMTAEVKRECTSGEQVIKQPFQIIKAANNGKTDADLLAGAGFTAYLESSLTKKADGSYDFEKATPVIIGENGATEIFTDERGYACSIPLPFGSYIVRETTTPHNYHPVDDFRVTITENHPNEPQVWRVLLDKEFKAKLKIVKKDDETKKSVLSAGTEFKVYDLDNQKYVEQVTTYPVTTTHKSYFTDSQGYLILPKNLKIGHYRIEEVHAPEGYTINKNYVEIAVDANTAYQMDAESGDAIITVDYENHPVKGKLTIYKKGEMLTGYKKDFIYEEKYLKGAEFNVYAAEDIFTPDYQKDENGNRQLIYAKDALVTTVTTGEDGKAVADNLPLGSYYVVEKSAPEGFVLNPDRSEVRFVYADQDTPVIEQEVTVGDERQKVAIKVEKQDAENGAVLEGAVFGIYNKEDIKADGKVLVKADTLLQEMTSGQDGIAACTLDLPLGQYYVKELKAPAGFVSSDEVLEFDASYQGQDVKVVKLKAVKKNQPTTVEVTKSDLTTGVELDGAKLTVLDKDGNVVDEWTSVKDEPHVIKRLTVGEEYILREEIAPYGYLKATDVKFKIEDTAEIQKVEMKDEVPTGLLIINKNGEFLDKVTLLDNVKGTVEHLFEYVTGNLQDVTFDVFAAEDIKAADGASKDYFKADEKVGTITTDSNGIAQLGDLPAGKYYVKEVKTAHGYVLDGEPRYVDLSYRGQDTPVITYDEKWQNARQKVKVTVLKKEKDVDRVLAGGVFGLYTKEDIKNAKGDVLLEKDTLIEQKATDEKGQITFTADLPVDGKYYVKEISAPDGFVTTEEIQEFMFAYAGEETAEVSYDFTFENQPTTVELTKSDLTTGKELPGAHLKVTDEKGNTVDEWTSTTEPHVIKELVVGKKYTMTETKPADGYVTAESIAFTVENTAEIQKHEMQDDVTKVQISKTDITGEKEIPGAKLTILDKDDQVVESWTSAEEAHYIEKLPIGKYTLREEQAPKGFILTSDVTFEVKDTAEIQKVAMKDDTAKGKVILNKTDKTSGEPLKGVEFELRDSKGKVLETLKTDAAGHAESKLYEIATFKNGKYDAAIKYYLVETKTLDGYTLDQTKHEVTFAYADDSTPVVEVTFNLTNEKPEVPETPATPDTPQSHEETKVSDAPKTGDTTNLWLPILLLLMSAGGMTGLYIAKKKNRK</sequence>
<protein>
    <submittedName>
        <fullName evidence="10">LPXTG cell wall anchor domain-containing protein</fullName>
    </submittedName>
</protein>
<dbReference type="Pfam" id="PF17802">
    <property type="entry name" value="SpaA"/>
    <property type="match status" value="14"/>
</dbReference>
<organism evidence="10 11">
    <name type="scientific">Dorea formicigenerans</name>
    <dbReference type="NCBI Taxonomy" id="39486"/>
    <lineage>
        <taxon>Bacteria</taxon>
        <taxon>Bacillati</taxon>
        <taxon>Bacillota</taxon>
        <taxon>Clostridia</taxon>
        <taxon>Lachnospirales</taxon>
        <taxon>Lachnospiraceae</taxon>
        <taxon>Dorea</taxon>
    </lineage>
</organism>
<dbReference type="NCBIfam" id="TIGR01167">
    <property type="entry name" value="LPXTG_anchor"/>
    <property type="match status" value="1"/>
</dbReference>
<feature type="compositionally biased region" description="Basic and acidic residues" evidence="6">
    <location>
        <begin position="2102"/>
        <end position="2111"/>
    </location>
</feature>
<evidence type="ECO:0000256" key="6">
    <source>
        <dbReference type="SAM" id="MobiDB-lite"/>
    </source>
</evidence>
<keyword evidence="4 8" id="KW-0732">Signal</keyword>
<feature type="chain" id="PRO_5017586723" evidence="8">
    <location>
        <begin position="33"/>
        <end position="2147"/>
    </location>
</feature>
<evidence type="ECO:0000313" key="10">
    <source>
        <dbReference type="EMBL" id="RGK46444.1"/>
    </source>
</evidence>
<feature type="compositionally biased region" description="Polar residues" evidence="6">
    <location>
        <begin position="142"/>
        <end position="158"/>
    </location>
</feature>
<reference evidence="10 11" key="1">
    <citation type="submission" date="2018-08" db="EMBL/GenBank/DDBJ databases">
        <title>A genome reference for cultivated species of the human gut microbiota.</title>
        <authorList>
            <person name="Zou Y."/>
            <person name="Xue W."/>
            <person name="Luo G."/>
        </authorList>
    </citation>
    <scope>NUCLEOTIDE SEQUENCE [LARGE SCALE GENOMIC DNA]</scope>
    <source>
        <strain evidence="10 11">TF11-11</strain>
    </source>
</reference>
<keyword evidence="7" id="KW-0472">Membrane</keyword>
<dbReference type="PANTHER" id="PTHR36108">
    <property type="entry name" value="COLOSSIN-B-RELATED"/>
    <property type="match status" value="1"/>
</dbReference>
<keyword evidence="2" id="KW-0134">Cell wall</keyword>
<feature type="region of interest" description="Disordered" evidence="6">
    <location>
        <begin position="142"/>
        <end position="178"/>
    </location>
</feature>
<evidence type="ECO:0000256" key="8">
    <source>
        <dbReference type="SAM" id="SignalP"/>
    </source>
</evidence>
<keyword evidence="7" id="KW-0812">Transmembrane</keyword>